<dbReference type="NCBIfam" id="NF003611">
    <property type="entry name" value="PRK05257.3-2"/>
    <property type="match status" value="1"/>
</dbReference>
<dbReference type="InterPro" id="IPR006231">
    <property type="entry name" value="MQO"/>
</dbReference>
<dbReference type="Proteomes" id="UP001178507">
    <property type="component" value="Unassembled WGS sequence"/>
</dbReference>
<keyword evidence="3" id="KW-0816">Tricarboxylic acid cycle</keyword>
<dbReference type="GO" id="GO:0047545">
    <property type="term" value="F:(S)-2-hydroxyglutarate dehydrogenase activity"/>
    <property type="evidence" value="ECO:0007669"/>
    <property type="project" value="TreeGrafter"/>
</dbReference>
<evidence type="ECO:0000256" key="2">
    <source>
        <dbReference type="ARBA" id="ARBA00005163"/>
    </source>
</evidence>
<feature type="region of interest" description="Disordered" evidence="7">
    <location>
        <begin position="18"/>
        <end position="63"/>
    </location>
</feature>
<dbReference type="Gene3D" id="3.50.50.60">
    <property type="entry name" value="FAD/NAD(P)-binding domain"/>
    <property type="match status" value="1"/>
</dbReference>
<evidence type="ECO:0000256" key="7">
    <source>
        <dbReference type="SAM" id="MobiDB-lite"/>
    </source>
</evidence>
<keyword evidence="4" id="KW-0285">Flavoprotein</keyword>
<sequence length="984" mass="106099">MDAFASLEPSVVEALETSAPWLLDPNGPSPTSQRNVGSPKTQGIQAASLQLPTGSPTRASAGVGVMEPSRWSFPRAFPTEPVIADSARSNQASIGYVDANSPSRRMAPPALASPVGSFSSVTAAVPGSIRSVQVVPGPPRSYVDTNSPTRSIASPAPPISYAVDPTSPSRSIAAPATTSHVLSSSPTRNDAAVPDVTAVTSSAFAKSPPRRVAATVPDVTVVTSSAVAKSPPRKVAAAVPDFTVVTRKVAAAVPDVTVVTRPTAASSDEPTRPAAASAEPTRQAEATNPARRYFHTAPGPHLPWRQESGPPRRPGEKSAARKMQEASELARTPEKMATSKPSSPSRSLHRDQTSQTDLRKENQMSQTYLKQENQMSQTDLQKKEDQMSQTTRSTRPAPMQADGHGNHDSPRRTADAKGRPGSPASPKSARSDDKSPGRPFRCNEGGSHPAGLQSRLSCSAKDVVNTRSRFGLGNGKKAPKVSCFEAMFQQRDPVQTVDVLLVGGGIMSATLALLLKQLQPAWKIVIVERLPEVAQESSNAWNNAGTGHAALCEPNYTPEVGNRVDIHKAVTVNENFQLSRQYWAYLAERGLVPEPRKFITHTPHMTFARGEEQISWLRKRFDVLKEHPLFEGMEYSEDHETMHEWAPLMMEGRDPLDRCAFTRVPYGTDVDFGELTKELTKAFISLGGDVQLLTEVCDFKRDESGLYDETWVVTTRKAKALGRPVKYRANFVFIGAGGYALPLLQKAGIPQIKGFMGFPISGEFLVCQNPEVVAKHQSKVYGKAAIGAPPMSVPHLDARVIGGKPLLLFGPFAGFSPRFLKSGSMMDLFRSIRLSNILPAAAAGLRNLDLSLYLLRQLLTTKSQKLAELREFMPEAEEGDWSLVTAGQRVQIMKADPEKTGVLQFGTEVVAAEDGSMAGLLGASPGASTAVQVALDVLACCFPKHIERWSAPLQEMIPSFGARLSERPDLARTLRESTAEALQL</sequence>
<feature type="region of interest" description="Disordered" evidence="7">
    <location>
        <begin position="262"/>
        <end position="454"/>
    </location>
</feature>
<dbReference type="NCBIfam" id="NF003603">
    <property type="entry name" value="PRK05257.1-1"/>
    <property type="match status" value="1"/>
</dbReference>
<feature type="compositionally biased region" description="Polar residues" evidence="7">
    <location>
        <begin position="363"/>
        <end position="379"/>
    </location>
</feature>
<feature type="region of interest" description="Disordered" evidence="7">
    <location>
        <begin position="143"/>
        <end position="190"/>
    </location>
</feature>
<keyword evidence="6" id="KW-0560">Oxidoreductase</keyword>
<evidence type="ECO:0000256" key="6">
    <source>
        <dbReference type="ARBA" id="ARBA00023002"/>
    </source>
</evidence>
<comment type="caution">
    <text evidence="8">The sequence shown here is derived from an EMBL/GenBank/DDBJ whole genome shotgun (WGS) entry which is preliminary data.</text>
</comment>
<evidence type="ECO:0000256" key="4">
    <source>
        <dbReference type="ARBA" id="ARBA00022630"/>
    </source>
</evidence>
<dbReference type="NCBIfam" id="NF003606">
    <property type="entry name" value="PRK05257.2-1"/>
    <property type="match status" value="1"/>
</dbReference>
<comment type="cofactor">
    <cofactor evidence="1">
        <name>FAD</name>
        <dbReference type="ChEBI" id="CHEBI:57692"/>
    </cofactor>
</comment>
<dbReference type="AlphaFoldDB" id="A0AA36JTE9"/>
<evidence type="ECO:0000256" key="1">
    <source>
        <dbReference type="ARBA" id="ARBA00001974"/>
    </source>
</evidence>
<feature type="compositionally biased region" description="Basic and acidic residues" evidence="7">
    <location>
        <begin position="404"/>
        <end position="418"/>
    </location>
</feature>
<evidence type="ECO:0000256" key="3">
    <source>
        <dbReference type="ARBA" id="ARBA00022532"/>
    </source>
</evidence>
<keyword evidence="9" id="KW-1185">Reference proteome</keyword>
<dbReference type="NCBIfam" id="TIGR01320">
    <property type="entry name" value="mal_quin_oxido"/>
    <property type="match status" value="1"/>
</dbReference>
<feature type="compositionally biased region" description="Polar residues" evidence="7">
    <location>
        <begin position="143"/>
        <end position="152"/>
    </location>
</feature>
<keyword evidence="5" id="KW-0274">FAD</keyword>
<evidence type="ECO:0008006" key="10">
    <source>
        <dbReference type="Google" id="ProtNLM"/>
    </source>
</evidence>
<gene>
    <name evidence="8" type="ORF">EVOR1521_LOCUS31675</name>
</gene>
<evidence type="ECO:0000256" key="5">
    <source>
        <dbReference type="ARBA" id="ARBA00022827"/>
    </source>
</evidence>
<protein>
    <recommendedName>
        <fullName evidence="10">Malate dehydrogenase (quinone)</fullName>
    </recommendedName>
</protein>
<dbReference type="GO" id="GO:0006099">
    <property type="term" value="P:tricarboxylic acid cycle"/>
    <property type="evidence" value="ECO:0007669"/>
    <property type="project" value="UniProtKB-KW"/>
</dbReference>
<dbReference type="NCBIfam" id="NF009875">
    <property type="entry name" value="PRK13339.1"/>
    <property type="match status" value="1"/>
</dbReference>
<comment type="pathway">
    <text evidence="2">Carbohydrate metabolism; tricarboxylic acid cycle.</text>
</comment>
<dbReference type="Gene3D" id="3.30.9.10">
    <property type="entry name" value="D-Amino Acid Oxidase, subunit A, domain 2"/>
    <property type="match status" value="1"/>
</dbReference>
<organism evidence="8 9">
    <name type="scientific">Effrenium voratum</name>
    <dbReference type="NCBI Taxonomy" id="2562239"/>
    <lineage>
        <taxon>Eukaryota</taxon>
        <taxon>Sar</taxon>
        <taxon>Alveolata</taxon>
        <taxon>Dinophyceae</taxon>
        <taxon>Suessiales</taxon>
        <taxon>Symbiodiniaceae</taxon>
        <taxon>Effrenium</taxon>
    </lineage>
</organism>
<feature type="compositionally biased region" description="Polar residues" evidence="7">
    <location>
        <begin position="29"/>
        <end position="58"/>
    </location>
</feature>
<dbReference type="SUPFAM" id="SSF51905">
    <property type="entry name" value="FAD/NAD(P)-binding domain"/>
    <property type="match status" value="1"/>
</dbReference>
<feature type="compositionally biased region" description="Basic and acidic residues" evidence="7">
    <location>
        <begin position="313"/>
        <end position="325"/>
    </location>
</feature>
<accession>A0AA36JTE9</accession>
<dbReference type="EMBL" id="CAUJNA010003849">
    <property type="protein sequence ID" value="CAJ1410979.1"/>
    <property type="molecule type" value="Genomic_DNA"/>
</dbReference>
<reference evidence="8" key="1">
    <citation type="submission" date="2023-08" db="EMBL/GenBank/DDBJ databases">
        <authorList>
            <person name="Chen Y."/>
            <person name="Shah S."/>
            <person name="Dougan E. K."/>
            <person name="Thang M."/>
            <person name="Chan C."/>
        </authorList>
    </citation>
    <scope>NUCLEOTIDE SEQUENCE</scope>
</reference>
<dbReference type="Pfam" id="PF06039">
    <property type="entry name" value="Mqo"/>
    <property type="match status" value="1"/>
</dbReference>
<evidence type="ECO:0000313" key="9">
    <source>
        <dbReference type="Proteomes" id="UP001178507"/>
    </source>
</evidence>
<dbReference type="PANTHER" id="PTHR43104:SF2">
    <property type="entry name" value="L-2-HYDROXYGLUTARATE DEHYDROGENASE, MITOCHONDRIAL"/>
    <property type="match status" value="1"/>
</dbReference>
<dbReference type="GO" id="GO:0008924">
    <property type="term" value="F:L-malate dehydrogenase (quinone) activity"/>
    <property type="evidence" value="ECO:0007669"/>
    <property type="project" value="InterPro"/>
</dbReference>
<feature type="compositionally biased region" description="Polar residues" evidence="7">
    <location>
        <begin position="166"/>
        <end position="188"/>
    </location>
</feature>
<dbReference type="InterPro" id="IPR036188">
    <property type="entry name" value="FAD/NAD-bd_sf"/>
</dbReference>
<proteinExistence type="inferred from homology"/>
<evidence type="ECO:0000313" key="8">
    <source>
        <dbReference type="EMBL" id="CAJ1410979.1"/>
    </source>
</evidence>
<dbReference type="HAMAP" id="MF_00212">
    <property type="entry name" value="MQO"/>
    <property type="match status" value="1"/>
</dbReference>
<dbReference type="PANTHER" id="PTHR43104">
    <property type="entry name" value="L-2-HYDROXYGLUTARATE DEHYDROGENASE, MITOCHONDRIAL"/>
    <property type="match status" value="1"/>
</dbReference>
<name>A0AA36JTE9_9DINO</name>
<feature type="compositionally biased region" description="Basic and acidic residues" evidence="7">
    <location>
        <begin position="348"/>
        <end position="362"/>
    </location>
</feature>